<accession>A0A4P9WTU5</accession>
<dbReference type="AlphaFoldDB" id="A0A4P9WTU5"/>
<feature type="chain" id="PRO_5020682598" description="Secreted protein" evidence="1">
    <location>
        <begin position="31"/>
        <end position="208"/>
    </location>
</feature>
<dbReference type="Proteomes" id="UP000268535">
    <property type="component" value="Unassembled WGS sequence"/>
</dbReference>
<gene>
    <name evidence="2" type="ORF">CAUPRSCDRAFT_12186</name>
</gene>
<evidence type="ECO:0008006" key="4">
    <source>
        <dbReference type="Google" id="ProtNLM"/>
    </source>
</evidence>
<reference evidence="3" key="1">
    <citation type="journal article" date="2018" name="Nat. Microbiol.">
        <title>Leveraging single-cell genomics to expand the fungal tree of life.</title>
        <authorList>
            <person name="Ahrendt S.R."/>
            <person name="Quandt C.A."/>
            <person name="Ciobanu D."/>
            <person name="Clum A."/>
            <person name="Salamov A."/>
            <person name="Andreopoulos B."/>
            <person name="Cheng J.F."/>
            <person name="Woyke T."/>
            <person name="Pelin A."/>
            <person name="Henrissat B."/>
            <person name="Reynolds N.K."/>
            <person name="Benny G.L."/>
            <person name="Smith M.E."/>
            <person name="James T.Y."/>
            <person name="Grigoriev I.V."/>
        </authorList>
    </citation>
    <scope>NUCLEOTIDE SEQUENCE [LARGE SCALE GENOMIC DNA]</scope>
    <source>
        <strain evidence="3">ATCC 52028</strain>
    </source>
</reference>
<evidence type="ECO:0000313" key="2">
    <source>
        <dbReference type="EMBL" id="RKO96112.1"/>
    </source>
</evidence>
<keyword evidence="1" id="KW-0732">Signal</keyword>
<name>A0A4P9WTU5_9FUNG</name>
<evidence type="ECO:0000313" key="3">
    <source>
        <dbReference type="Proteomes" id="UP000268535"/>
    </source>
</evidence>
<feature type="signal peptide" evidence="1">
    <location>
        <begin position="1"/>
        <end position="30"/>
    </location>
</feature>
<sequence length="208" mass="21334">MAPPTRTALWMRLLIMATLLVALMTPLAAAQDNNNNNGNGDGGGNGSSATATASATASASATSSAPSATATAACGNSPVPRQIARALLPEPGLDGHVDRVAWPQHQHAREIVPLEADADADGNYKVRLVADGLDPQQKMGGTCIPNGFPGPGTSATFRIINNIQLPQYPDSYGPNSGASTHWTTGQRWRAAMIGGATALIGLVSTLIL</sequence>
<evidence type="ECO:0000256" key="1">
    <source>
        <dbReference type="SAM" id="SignalP"/>
    </source>
</evidence>
<proteinExistence type="predicted"/>
<dbReference type="EMBL" id="ML010351">
    <property type="protein sequence ID" value="RKO96112.1"/>
    <property type="molecule type" value="Genomic_DNA"/>
</dbReference>
<protein>
    <recommendedName>
        <fullName evidence="4">Secreted protein</fullName>
    </recommendedName>
</protein>
<organism evidence="2 3">
    <name type="scientific">Caulochytrium protostelioides</name>
    <dbReference type="NCBI Taxonomy" id="1555241"/>
    <lineage>
        <taxon>Eukaryota</taxon>
        <taxon>Fungi</taxon>
        <taxon>Fungi incertae sedis</taxon>
        <taxon>Chytridiomycota</taxon>
        <taxon>Chytridiomycota incertae sedis</taxon>
        <taxon>Chytridiomycetes</taxon>
        <taxon>Caulochytriales</taxon>
        <taxon>Caulochytriaceae</taxon>
        <taxon>Caulochytrium</taxon>
    </lineage>
</organism>